<feature type="domain" description="ABC transmembrane type-1" evidence="9">
    <location>
        <begin position="11"/>
        <end position="199"/>
    </location>
</feature>
<feature type="transmembrane region" description="Helical" evidence="8">
    <location>
        <begin position="82"/>
        <end position="99"/>
    </location>
</feature>
<evidence type="ECO:0000256" key="2">
    <source>
        <dbReference type="ARBA" id="ARBA00022448"/>
    </source>
</evidence>
<keyword evidence="6 8" id="KW-1133">Transmembrane helix</keyword>
<dbReference type="GO" id="GO:0043190">
    <property type="term" value="C:ATP-binding cassette (ABC) transporter complex"/>
    <property type="evidence" value="ECO:0007669"/>
    <property type="project" value="InterPro"/>
</dbReference>
<gene>
    <name evidence="10" type="ORF">GCU54_07520</name>
</gene>
<sequence length="212" mass="22439">MDVVEAVLLGVPVTLLVTVLAFALGAVLAVPLVAARRSRVAPVRWLGRVVVDVVRGIPPVVWLFLVFFGLGRDLIRLEPIEAGIIGLGVISAGYLAEIYRSGLSAVHRGQWEAASALGMGRTDLMVRVVAPQAFRVSLPAATTYAISLLKDSTIVSAIGVSEILFRATQSARSSGAGLTPFFIAAAVYIVLSAPLAWLSRGLDARLRARVAR</sequence>
<comment type="subcellular location">
    <subcellularLocation>
        <location evidence="1 8">Cell membrane</location>
        <topology evidence="1 8">Multi-pass membrane protein</topology>
    </subcellularLocation>
</comment>
<evidence type="ECO:0000313" key="11">
    <source>
        <dbReference type="Proteomes" id="UP000471126"/>
    </source>
</evidence>
<protein>
    <submittedName>
        <fullName evidence="10">Amino acid ABC transporter permease</fullName>
    </submittedName>
</protein>
<dbReference type="InterPro" id="IPR000515">
    <property type="entry name" value="MetI-like"/>
</dbReference>
<keyword evidence="3" id="KW-1003">Cell membrane</keyword>
<dbReference type="Gene3D" id="1.10.3720.10">
    <property type="entry name" value="MetI-like"/>
    <property type="match status" value="1"/>
</dbReference>
<evidence type="ECO:0000256" key="6">
    <source>
        <dbReference type="ARBA" id="ARBA00022989"/>
    </source>
</evidence>
<dbReference type="SUPFAM" id="SSF161098">
    <property type="entry name" value="MetI-like"/>
    <property type="match status" value="1"/>
</dbReference>
<organism evidence="10 11">
    <name type="scientific">Geodermatophilus normandii</name>
    <dbReference type="NCBI Taxonomy" id="1137989"/>
    <lineage>
        <taxon>Bacteria</taxon>
        <taxon>Bacillati</taxon>
        <taxon>Actinomycetota</taxon>
        <taxon>Actinomycetes</taxon>
        <taxon>Geodermatophilales</taxon>
        <taxon>Geodermatophilaceae</taxon>
        <taxon>Geodermatophilus</taxon>
    </lineage>
</organism>
<comment type="caution">
    <text evidence="10">The sequence shown here is derived from an EMBL/GenBank/DDBJ whole genome shotgun (WGS) entry which is preliminary data.</text>
</comment>
<evidence type="ECO:0000256" key="4">
    <source>
        <dbReference type="ARBA" id="ARBA00022692"/>
    </source>
</evidence>
<keyword evidence="2 8" id="KW-0813">Transport</keyword>
<dbReference type="Proteomes" id="UP000471126">
    <property type="component" value="Unassembled WGS sequence"/>
</dbReference>
<evidence type="ECO:0000256" key="1">
    <source>
        <dbReference type="ARBA" id="ARBA00004651"/>
    </source>
</evidence>
<dbReference type="InterPro" id="IPR043429">
    <property type="entry name" value="ArtM/GltK/GlnP/TcyL/YhdX-like"/>
</dbReference>
<dbReference type="GO" id="GO:0006865">
    <property type="term" value="P:amino acid transport"/>
    <property type="evidence" value="ECO:0007669"/>
    <property type="project" value="UniProtKB-KW"/>
</dbReference>
<proteinExistence type="inferred from homology"/>
<evidence type="ECO:0000259" key="9">
    <source>
        <dbReference type="PROSITE" id="PS50928"/>
    </source>
</evidence>
<accession>A0A6P0GF40</accession>
<dbReference type="CDD" id="cd06261">
    <property type="entry name" value="TM_PBP2"/>
    <property type="match status" value="1"/>
</dbReference>
<dbReference type="PROSITE" id="PS50928">
    <property type="entry name" value="ABC_TM1"/>
    <property type="match status" value="1"/>
</dbReference>
<dbReference type="PANTHER" id="PTHR30614:SF0">
    <property type="entry name" value="L-CYSTINE TRANSPORT SYSTEM PERMEASE PROTEIN TCYL"/>
    <property type="match status" value="1"/>
</dbReference>
<feature type="transmembrane region" description="Helical" evidence="8">
    <location>
        <begin position="6"/>
        <end position="33"/>
    </location>
</feature>
<evidence type="ECO:0000313" key="10">
    <source>
        <dbReference type="EMBL" id="NEM05869.1"/>
    </source>
</evidence>
<comment type="similarity">
    <text evidence="8">Belongs to the binding-protein-dependent transport system permease family.</text>
</comment>
<dbReference type="PANTHER" id="PTHR30614">
    <property type="entry name" value="MEMBRANE COMPONENT OF AMINO ACID ABC TRANSPORTER"/>
    <property type="match status" value="1"/>
</dbReference>
<feature type="transmembrane region" description="Helical" evidence="8">
    <location>
        <begin position="176"/>
        <end position="197"/>
    </location>
</feature>
<name>A0A6P0GF40_9ACTN</name>
<dbReference type="AlphaFoldDB" id="A0A6P0GF40"/>
<dbReference type="Pfam" id="PF00528">
    <property type="entry name" value="BPD_transp_1"/>
    <property type="match status" value="1"/>
</dbReference>
<evidence type="ECO:0000256" key="5">
    <source>
        <dbReference type="ARBA" id="ARBA00022970"/>
    </source>
</evidence>
<keyword evidence="7 8" id="KW-0472">Membrane</keyword>
<dbReference type="InterPro" id="IPR035906">
    <property type="entry name" value="MetI-like_sf"/>
</dbReference>
<evidence type="ECO:0000256" key="7">
    <source>
        <dbReference type="ARBA" id="ARBA00023136"/>
    </source>
</evidence>
<dbReference type="NCBIfam" id="TIGR01726">
    <property type="entry name" value="HEQRo_perm_3TM"/>
    <property type="match status" value="1"/>
</dbReference>
<evidence type="ECO:0000256" key="3">
    <source>
        <dbReference type="ARBA" id="ARBA00022475"/>
    </source>
</evidence>
<feature type="transmembrane region" description="Helical" evidence="8">
    <location>
        <begin position="45"/>
        <end position="70"/>
    </location>
</feature>
<evidence type="ECO:0000256" key="8">
    <source>
        <dbReference type="RuleBase" id="RU363032"/>
    </source>
</evidence>
<dbReference type="EMBL" id="JAAGWE010000012">
    <property type="protein sequence ID" value="NEM05869.1"/>
    <property type="molecule type" value="Genomic_DNA"/>
</dbReference>
<keyword evidence="4 8" id="KW-0812">Transmembrane</keyword>
<keyword evidence="5" id="KW-0029">Amino-acid transport</keyword>
<dbReference type="InterPro" id="IPR010065">
    <property type="entry name" value="AA_ABC_transptr_permease_3TM"/>
</dbReference>
<dbReference type="GO" id="GO:0022857">
    <property type="term" value="F:transmembrane transporter activity"/>
    <property type="evidence" value="ECO:0007669"/>
    <property type="project" value="InterPro"/>
</dbReference>
<reference evidence="10 11" key="1">
    <citation type="submission" date="2019-12" db="EMBL/GenBank/DDBJ databases">
        <title>WGS of CPCC 203550 I12A-02606.</title>
        <authorList>
            <person name="Jiang Z."/>
        </authorList>
    </citation>
    <scope>NUCLEOTIDE SEQUENCE [LARGE SCALE GENOMIC DNA]</scope>
    <source>
        <strain evidence="10 11">I12A-02606</strain>
    </source>
</reference>
<dbReference type="RefSeq" id="WP_163476035.1">
    <property type="nucleotide sequence ID" value="NZ_JAAGWE010000012.1"/>
</dbReference>